<dbReference type="KEGG" id="ssl:SS1G_07820"/>
<dbReference type="AlphaFoldDB" id="A7ER67"/>
<dbReference type="Proteomes" id="UP000001312">
    <property type="component" value="Unassembled WGS sequence"/>
</dbReference>
<dbReference type="RefSeq" id="XP_001591195.1">
    <property type="nucleotide sequence ID" value="XM_001591145.1"/>
</dbReference>
<keyword evidence="2" id="KW-1185">Reference proteome</keyword>
<proteinExistence type="predicted"/>
<protein>
    <submittedName>
        <fullName evidence="1">Uncharacterized protein</fullName>
    </submittedName>
</protein>
<dbReference type="InParanoid" id="A7ER67"/>
<dbReference type="GeneID" id="5487532"/>
<dbReference type="EMBL" id="CH476630">
    <property type="protein sequence ID" value="EDN91959.1"/>
    <property type="molecule type" value="Genomic_DNA"/>
</dbReference>
<reference evidence="2" key="1">
    <citation type="journal article" date="2011" name="PLoS Genet.">
        <title>Genomic analysis of the necrotrophic fungal pathogens Sclerotinia sclerotiorum and Botrytis cinerea.</title>
        <authorList>
            <person name="Amselem J."/>
            <person name="Cuomo C.A."/>
            <person name="van Kan J.A."/>
            <person name="Viaud M."/>
            <person name="Benito E.P."/>
            <person name="Couloux A."/>
            <person name="Coutinho P.M."/>
            <person name="de Vries R.P."/>
            <person name="Dyer P.S."/>
            <person name="Fillinger S."/>
            <person name="Fournier E."/>
            <person name="Gout L."/>
            <person name="Hahn M."/>
            <person name="Kohn L."/>
            <person name="Lapalu N."/>
            <person name="Plummer K.M."/>
            <person name="Pradier J.M."/>
            <person name="Quevillon E."/>
            <person name="Sharon A."/>
            <person name="Simon A."/>
            <person name="ten Have A."/>
            <person name="Tudzynski B."/>
            <person name="Tudzynski P."/>
            <person name="Wincker P."/>
            <person name="Andrew M."/>
            <person name="Anthouard V."/>
            <person name="Beever R.E."/>
            <person name="Beffa R."/>
            <person name="Benoit I."/>
            <person name="Bouzid O."/>
            <person name="Brault B."/>
            <person name="Chen Z."/>
            <person name="Choquer M."/>
            <person name="Collemare J."/>
            <person name="Cotton P."/>
            <person name="Danchin E.G."/>
            <person name="Da Silva C."/>
            <person name="Gautier A."/>
            <person name="Giraud C."/>
            <person name="Giraud T."/>
            <person name="Gonzalez C."/>
            <person name="Grossetete S."/>
            <person name="Guldener U."/>
            <person name="Henrissat B."/>
            <person name="Howlett B.J."/>
            <person name="Kodira C."/>
            <person name="Kretschmer M."/>
            <person name="Lappartient A."/>
            <person name="Leroch M."/>
            <person name="Levis C."/>
            <person name="Mauceli E."/>
            <person name="Neuveglise C."/>
            <person name="Oeser B."/>
            <person name="Pearson M."/>
            <person name="Poulain J."/>
            <person name="Poussereau N."/>
            <person name="Quesneville H."/>
            <person name="Rascle C."/>
            <person name="Schumacher J."/>
            <person name="Segurens B."/>
            <person name="Sexton A."/>
            <person name="Silva E."/>
            <person name="Sirven C."/>
            <person name="Soanes D.M."/>
            <person name="Talbot N.J."/>
            <person name="Templeton M."/>
            <person name="Yandava C."/>
            <person name="Yarden O."/>
            <person name="Zeng Q."/>
            <person name="Rollins J.A."/>
            <person name="Lebrun M.H."/>
            <person name="Dickman M."/>
        </authorList>
    </citation>
    <scope>NUCLEOTIDE SEQUENCE [LARGE SCALE GENOMIC DNA]</scope>
    <source>
        <strain evidence="2">ATCC 18683 / 1980 / Ss-1</strain>
    </source>
</reference>
<accession>A7ER67</accession>
<name>A7ER67_SCLS1</name>
<evidence type="ECO:0000313" key="2">
    <source>
        <dbReference type="Proteomes" id="UP000001312"/>
    </source>
</evidence>
<gene>
    <name evidence="1" type="ORF">SS1G_07820</name>
</gene>
<organism evidence="1 2">
    <name type="scientific">Sclerotinia sclerotiorum (strain ATCC 18683 / 1980 / Ss-1)</name>
    <name type="common">White mold</name>
    <name type="synonym">Whetzelinia sclerotiorum</name>
    <dbReference type="NCBI Taxonomy" id="665079"/>
    <lineage>
        <taxon>Eukaryota</taxon>
        <taxon>Fungi</taxon>
        <taxon>Dikarya</taxon>
        <taxon>Ascomycota</taxon>
        <taxon>Pezizomycotina</taxon>
        <taxon>Leotiomycetes</taxon>
        <taxon>Helotiales</taxon>
        <taxon>Sclerotiniaceae</taxon>
        <taxon>Sclerotinia</taxon>
    </lineage>
</organism>
<evidence type="ECO:0000313" key="1">
    <source>
        <dbReference type="EMBL" id="EDN91959.1"/>
    </source>
</evidence>
<sequence>MVLAQRAGRVCVDSQPFRVVLNEQRLNLLGVDCWAVRIVIRMVSGSETIGTKDNFEDARSHSKKNFFTLVKHGGTRHEAWKGHGLHQEDRIDLGTKIETLKAED</sequence>